<dbReference type="SMART" id="SM00487">
    <property type="entry name" value="DEXDc"/>
    <property type="match status" value="1"/>
</dbReference>
<dbReference type="NCBIfam" id="NF008168">
    <property type="entry name" value="PRK10917.2-2"/>
    <property type="match status" value="1"/>
</dbReference>
<dbReference type="FunCoup" id="A0A517S9P2">
    <property type="interactions" value="474"/>
</dbReference>
<dbReference type="OrthoDB" id="9804325at2"/>
<dbReference type="Pfam" id="PF17191">
    <property type="entry name" value="RecG_wedge"/>
    <property type="match status" value="1"/>
</dbReference>
<sequence>MSSSPAPHNDRTDAAAFPPGEGSPLQSPLRFLPGVGSARAALLEKLDLRTVDDVLWRLPRDVLDLTQVKSPVDLVEGELQTVRGVVAESDSRETRRGTLTAALLDCGDDFVRALWFNAPWMRQKMQPGSRWLFSGKPKKKDGRWEFSHPRLQQLGEEDDDAHGGVVTRYGLTEGLRLHEMKRVVHAALEQGGEYVSDPLPAPFASANSLIALTTAVRQVHEPRSMAEYESARRRLLFDDLLEFQVGVALRRRLWGRRSNPPVLPVTAKIDARIRRLFPFPFTNGQNAAIRDIITDLQSGRAMHRLLQADVGAGKTVVAIYAMLVAIAAQHQAVLMAPTELLAMQHWRTIDGFLEGSRVRRALLTGSLTDSKRRDVRERLAAGELDLVIGTQAVIQEGVNFAKLGVAVIDEQHKFGVAQRSRFAGQSSMAPHVLVMTATPIPRSLCLTQFGDLDLTSVTDLPPGRQKIVTSRVTAPTSRRKAWEFIRGRLQQGRQLYVVCPLIEGDEATGRAGAAHVFEQLQQSELAGVRLGLVHGQLDRDDRDERMEQFRHGELQGIVATTVIEVGVDVPNATLMVVLDAERFGLSQLHQLRGRIGRGSHQGYCFLFSESNAPDAVARLSALEATSSGFEIAEKDFELRGPGDVLGTRQHGELPLRSADLVRDRDLLEETRTAAMQLVESGEIDTAEFAPLKLIVLDRFAELMDLPRTG</sequence>
<gene>
    <name evidence="12" type="primary">recG</name>
    <name evidence="12" type="ORF">Pan44_08610</name>
</gene>
<dbReference type="Gene3D" id="3.40.50.300">
    <property type="entry name" value="P-loop containing nucleotide triphosphate hydrolases"/>
    <property type="match status" value="2"/>
</dbReference>
<dbReference type="PANTHER" id="PTHR47964">
    <property type="entry name" value="ATP-DEPENDENT DNA HELICASE HOMOLOG RECG, CHLOROPLASTIC"/>
    <property type="match status" value="1"/>
</dbReference>
<evidence type="ECO:0000313" key="12">
    <source>
        <dbReference type="EMBL" id="QDT52848.1"/>
    </source>
</evidence>
<dbReference type="Proteomes" id="UP000315700">
    <property type="component" value="Chromosome"/>
</dbReference>
<evidence type="ECO:0000259" key="11">
    <source>
        <dbReference type="PROSITE" id="PS51194"/>
    </source>
</evidence>
<dbReference type="NCBIfam" id="NF008165">
    <property type="entry name" value="PRK10917.1-3"/>
    <property type="match status" value="1"/>
</dbReference>
<dbReference type="Pfam" id="PF19833">
    <property type="entry name" value="RecG_dom3_C"/>
    <property type="match status" value="1"/>
</dbReference>
<dbReference type="InterPro" id="IPR027417">
    <property type="entry name" value="P-loop_NTPase"/>
</dbReference>
<accession>A0A517S9P2</accession>
<organism evidence="12 13">
    <name type="scientific">Caulifigura coniformis</name>
    <dbReference type="NCBI Taxonomy" id="2527983"/>
    <lineage>
        <taxon>Bacteria</taxon>
        <taxon>Pseudomonadati</taxon>
        <taxon>Planctomycetota</taxon>
        <taxon>Planctomycetia</taxon>
        <taxon>Planctomycetales</taxon>
        <taxon>Planctomycetaceae</taxon>
        <taxon>Caulifigura</taxon>
    </lineage>
</organism>
<dbReference type="GO" id="GO:0016787">
    <property type="term" value="F:hydrolase activity"/>
    <property type="evidence" value="ECO:0007669"/>
    <property type="project" value="UniProtKB-KW"/>
</dbReference>
<proteinExistence type="predicted"/>
<dbReference type="GO" id="GO:0005524">
    <property type="term" value="F:ATP binding"/>
    <property type="evidence" value="ECO:0007669"/>
    <property type="project" value="UniProtKB-KW"/>
</dbReference>
<dbReference type="InterPro" id="IPR012340">
    <property type="entry name" value="NA-bd_OB-fold"/>
</dbReference>
<dbReference type="GO" id="GO:0006281">
    <property type="term" value="P:DNA repair"/>
    <property type="evidence" value="ECO:0007669"/>
    <property type="project" value="UniProtKB-KW"/>
</dbReference>
<keyword evidence="5" id="KW-0067">ATP-binding</keyword>
<dbReference type="PANTHER" id="PTHR47964:SF1">
    <property type="entry name" value="ATP-DEPENDENT DNA HELICASE HOMOLOG RECG, CHLOROPLASTIC"/>
    <property type="match status" value="1"/>
</dbReference>
<dbReference type="InterPro" id="IPR033454">
    <property type="entry name" value="RecG_wedge"/>
</dbReference>
<dbReference type="Pfam" id="PF00271">
    <property type="entry name" value="Helicase_C"/>
    <property type="match status" value="1"/>
</dbReference>
<evidence type="ECO:0000256" key="8">
    <source>
        <dbReference type="ARBA" id="ARBA00049819"/>
    </source>
</evidence>
<dbReference type="SUPFAM" id="SSF52540">
    <property type="entry name" value="P-loop containing nucleoside triphosphate hydrolases"/>
    <property type="match status" value="1"/>
</dbReference>
<evidence type="ECO:0000259" key="10">
    <source>
        <dbReference type="PROSITE" id="PS51192"/>
    </source>
</evidence>
<evidence type="ECO:0000256" key="5">
    <source>
        <dbReference type="ARBA" id="ARBA00022840"/>
    </source>
</evidence>
<keyword evidence="13" id="KW-1185">Reference proteome</keyword>
<keyword evidence="3 12" id="KW-0378">Hydrolase</keyword>
<feature type="domain" description="Helicase C-terminal" evidence="11">
    <location>
        <begin position="491"/>
        <end position="637"/>
    </location>
</feature>
<evidence type="ECO:0000313" key="13">
    <source>
        <dbReference type="Proteomes" id="UP000315700"/>
    </source>
</evidence>
<dbReference type="PROSITE" id="PS51194">
    <property type="entry name" value="HELICASE_CTER"/>
    <property type="match status" value="1"/>
</dbReference>
<dbReference type="Pfam" id="PF00270">
    <property type="entry name" value="DEAD"/>
    <property type="match status" value="1"/>
</dbReference>
<dbReference type="InterPro" id="IPR014001">
    <property type="entry name" value="Helicase_ATP-bd"/>
</dbReference>
<evidence type="ECO:0000256" key="1">
    <source>
        <dbReference type="ARBA" id="ARBA00022741"/>
    </source>
</evidence>
<keyword evidence="6" id="KW-0238">DNA-binding</keyword>
<dbReference type="CDD" id="cd04488">
    <property type="entry name" value="RecG_wedge_OBF"/>
    <property type="match status" value="1"/>
</dbReference>
<dbReference type="Gene3D" id="2.40.50.140">
    <property type="entry name" value="Nucleic acid-binding proteins"/>
    <property type="match status" value="1"/>
</dbReference>
<feature type="domain" description="Helicase ATP-binding" evidence="10">
    <location>
        <begin position="295"/>
        <end position="457"/>
    </location>
</feature>
<dbReference type="SMART" id="SM00490">
    <property type="entry name" value="HELICc"/>
    <property type="match status" value="1"/>
</dbReference>
<dbReference type="RefSeq" id="WP_145027549.1">
    <property type="nucleotide sequence ID" value="NZ_CP036271.1"/>
</dbReference>
<dbReference type="AlphaFoldDB" id="A0A517S9P2"/>
<reference evidence="12 13" key="1">
    <citation type="submission" date="2019-02" db="EMBL/GenBank/DDBJ databases">
        <title>Deep-cultivation of Planctomycetes and their phenomic and genomic characterization uncovers novel biology.</title>
        <authorList>
            <person name="Wiegand S."/>
            <person name="Jogler M."/>
            <person name="Boedeker C."/>
            <person name="Pinto D."/>
            <person name="Vollmers J."/>
            <person name="Rivas-Marin E."/>
            <person name="Kohn T."/>
            <person name="Peeters S.H."/>
            <person name="Heuer A."/>
            <person name="Rast P."/>
            <person name="Oberbeckmann S."/>
            <person name="Bunk B."/>
            <person name="Jeske O."/>
            <person name="Meyerdierks A."/>
            <person name="Storesund J.E."/>
            <person name="Kallscheuer N."/>
            <person name="Luecker S."/>
            <person name="Lage O.M."/>
            <person name="Pohl T."/>
            <person name="Merkel B.J."/>
            <person name="Hornburger P."/>
            <person name="Mueller R.-W."/>
            <person name="Bruemmer F."/>
            <person name="Labrenz M."/>
            <person name="Spormann A.M."/>
            <person name="Op den Camp H."/>
            <person name="Overmann J."/>
            <person name="Amann R."/>
            <person name="Jetten M.S.M."/>
            <person name="Mascher T."/>
            <person name="Medema M.H."/>
            <person name="Devos D.P."/>
            <person name="Kaster A.-K."/>
            <person name="Ovreas L."/>
            <person name="Rohde M."/>
            <person name="Galperin M.Y."/>
            <person name="Jogler C."/>
        </authorList>
    </citation>
    <scope>NUCLEOTIDE SEQUENCE [LARGE SCALE GENOMIC DNA]</scope>
    <source>
        <strain evidence="12 13">Pan44</strain>
    </source>
</reference>
<dbReference type="SUPFAM" id="SSF50249">
    <property type="entry name" value="Nucleic acid-binding proteins"/>
    <property type="match status" value="1"/>
</dbReference>
<name>A0A517S9P2_9PLAN</name>
<evidence type="ECO:0000256" key="2">
    <source>
        <dbReference type="ARBA" id="ARBA00022763"/>
    </source>
</evidence>
<evidence type="ECO:0000256" key="3">
    <source>
        <dbReference type="ARBA" id="ARBA00022801"/>
    </source>
</evidence>
<dbReference type="GO" id="GO:0003678">
    <property type="term" value="F:DNA helicase activity"/>
    <property type="evidence" value="ECO:0007669"/>
    <property type="project" value="TreeGrafter"/>
</dbReference>
<dbReference type="GO" id="GO:0003677">
    <property type="term" value="F:DNA binding"/>
    <property type="evidence" value="ECO:0007669"/>
    <property type="project" value="UniProtKB-KW"/>
</dbReference>
<dbReference type="PROSITE" id="PS51192">
    <property type="entry name" value="HELICASE_ATP_BIND_1"/>
    <property type="match status" value="1"/>
</dbReference>
<dbReference type="InParanoid" id="A0A517S9P2"/>
<evidence type="ECO:0000256" key="6">
    <source>
        <dbReference type="ARBA" id="ARBA00023125"/>
    </source>
</evidence>
<keyword evidence="7" id="KW-0234">DNA repair</keyword>
<dbReference type="InterPro" id="IPR047112">
    <property type="entry name" value="RecG/Mfd"/>
</dbReference>
<evidence type="ECO:0000256" key="7">
    <source>
        <dbReference type="ARBA" id="ARBA00023204"/>
    </source>
</evidence>
<keyword evidence="4 12" id="KW-0347">Helicase</keyword>
<evidence type="ECO:0000256" key="4">
    <source>
        <dbReference type="ARBA" id="ARBA00022806"/>
    </source>
</evidence>
<feature type="region of interest" description="Disordered" evidence="9">
    <location>
        <begin position="1"/>
        <end position="28"/>
    </location>
</feature>
<evidence type="ECO:0000256" key="9">
    <source>
        <dbReference type="SAM" id="MobiDB-lite"/>
    </source>
</evidence>
<dbReference type="InterPro" id="IPR011545">
    <property type="entry name" value="DEAD/DEAH_box_helicase_dom"/>
</dbReference>
<protein>
    <recommendedName>
        <fullName evidence="8">Probable DNA 3'-5' helicase RecG</fullName>
    </recommendedName>
</protein>
<dbReference type="InterPro" id="IPR001650">
    <property type="entry name" value="Helicase_C-like"/>
</dbReference>
<dbReference type="InterPro" id="IPR045562">
    <property type="entry name" value="RecG_dom3_C"/>
</dbReference>
<dbReference type="EMBL" id="CP036271">
    <property type="protein sequence ID" value="QDT52848.1"/>
    <property type="molecule type" value="Genomic_DNA"/>
</dbReference>
<keyword evidence="1" id="KW-0547">Nucleotide-binding</keyword>
<keyword evidence="2" id="KW-0227">DNA damage</keyword>
<dbReference type="KEGG" id="ccos:Pan44_08610"/>